<dbReference type="RefSeq" id="WP_078759740.1">
    <property type="nucleotide sequence ID" value="NZ_FUWS01000001.1"/>
</dbReference>
<dbReference type="STRING" id="1122192.SAMN02745673_00316"/>
<feature type="region of interest" description="Disordered" evidence="2">
    <location>
        <begin position="433"/>
        <end position="501"/>
    </location>
</feature>
<dbReference type="PANTHER" id="PTHR33392:SF6">
    <property type="entry name" value="POLYISOPRENYL-TEICHOIC ACID--PEPTIDOGLYCAN TEICHOIC ACID TRANSFERASE TAGU"/>
    <property type="match status" value="1"/>
</dbReference>
<dbReference type="OrthoDB" id="3573673at2"/>
<feature type="compositionally biased region" description="Polar residues" evidence="2">
    <location>
        <begin position="466"/>
        <end position="486"/>
    </location>
</feature>
<organism evidence="5 6">
    <name type="scientific">Marinactinospora thermotolerans DSM 45154</name>
    <dbReference type="NCBI Taxonomy" id="1122192"/>
    <lineage>
        <taxon>Bacteria</taxon>
        <taxon>Bacillati</taxon>
        <taxon>Actinomycetota</taxon>
        <taxon>Actinomycetes</taxon>
        <taxon>Streptosporangiales</taxon>
        <taxon>Nocardiopsidaceae</taxon>
        <taxon>Marinactinospora</taxon>
    </lineage>
</organism>
<feature type="transmembrane region" description="Helical" evidence="3">
    <location>
        <begin position="84"/>
        <end position="105"/>
    </location>
</feature>
<accession>A0A1T4KCW4</accession>
<keyword evidence="6" id="KW-1185">Reference proteome</keyword>
<gene>
    <name evidence="5" type="ORF">SAMN02745673_00316</name>
</gene>
<comment type="similarity">
    <text evidence="1">Belongs to the LytR/CpsA/Psr (LCP) family.</text>
</comment>
<keyword evidence="3" id="KW-0812">Transmembrane</keyword>
<dbReference type="AlphaFoldDB" id="A0A1T4KCW4"/>
<dbReference type="PANTHER" id="PTHR33392">
    <property type="entry name" value="POLYISOPRENYL-TEICHOIC ACID--PEPTIDOGLYCAN TEICHOIC ACID TRANSFERASE TAGU"/>
    <property type="match status" value="1"/>
</dbReference>
<reference evidence="5 6" key="1">
    <citation type="submission" date="2017-02" db="EMBL/GenBank/DDBJ databases">
        <authorList>
            <person name="Peterson S.W."/>
        </authorList>
    </citation>
    <scope>NUCLEOTIDE SEQUENCE [LARGE SCALE GENOMIC DNA]</scope>
    <source>
        <strain evidence="5 6">DSM 45154</strain>
    </source>
</reference>
<evidence type="ECO:0000256" key="1">
    <source>
        <dbReference type="ARBA" id="ARBA00006068"/>
    </source>
</evidence>
<feature type="transmembrane region" description="Helical" evidence="3">
    <location>
        <begin position="41"/>
        <end position="64"/>
    </location>
</feature>
<dbReference type="EMBL" id="FUWS01000001">
    <property type="protein sequence ID" value="SJZ40284.1"/>
    <property type="molecule type" value="Genomic_DNA"/>
</dbReference>
<dbReference type="Proteomes" id="UP000190637">
    <property type="component" value="Unassembled WGS sequence"/>
</dbReference>
<evidence type="ECO:0000259" key="4">
    <source>
        <dbReference type="Pfam" id="PF03816"/>
    </source>
</evidence>
<proteinExistence type="inferred from homology"/>
<sequence>MAEQRDEEIQDRPRGMGRALLWTAGSTLVPGIAHLRNGHRVAGAVILSGYLLLVGAAVVGVLLLSGDLARSARIAVQGRWLFTAAAIAFAIAVLWMTVIVHSYVITRPSRRGVGGRMLAGIVVVALCAVVALPAAAIMRTSYTAYDTLSSVFGAEHPDEPHDENDPWAGRDRINVLLLGGDSGDNRYGMRTDSMMVASIDVEHGDMVLIGLPRNLENVPFPEGSALAELYPAPDGFDNLLNEVYQTVADDPAALAVNPSAPDPAADTLKRTIGYAIGLDMDYYALVDMRGFQDLIDAIGGVDVYIDEPIPYGLEGDVLEPGHQHLDGYEALWYGRSRVNSDDYTRMGRQGCLVKYVAEQADPTTILASFQELAGATKRTLRTDIPQSKVPHFLDLAETVTEGAMETLQLSPPQVDTAYPDWEEIRGLVDGAVREQEEAQTSGDAEEDRANAVEPSPSPGVQPSPSAQGTEWQRYTGQADPSPTTPGRQVGDEATSLDSICP</sequence>
<keyword evidence="3" id="KW-0472">Membrane</keyword>
<name>A0A1T4KCW4_9ACTN</name>
<dbReference type="InterPro" id="IPR004474">
    <property type="entry name" value="LytR_CpsA_psr"/>
</dbReference>
<keyword evidence="3" id="KW-1133">Transmembrane helix</keyword>
<feature type="domain" description="Cell envelope-related transcriptional attenuator" evidence="4">
    <location>
        <begin position="190"/>
        <end position="360"/>
    </location>
</feature>
<protein>
    <submittedName>
        <fullName evidence="5">Transcriptional attenuator, LytR family</fullName>
    </submittedName>
</protein>
<evidence type="ECO:0000256" key="2">
    <source>
        <dbReference type="SAM" id="MobiDB-lite"/>
    </source>
</evidence>
<dbReference type="Pfam" id="PF03816">
    <property type="entry name" value="LytR_cpsA_psr"/>
    <property type="match status" value="1"/>
</dbReference>
<feature type="transmembrane region" description="Helical" evidence="3">
    <location>
        <begin position="117"/>
        <end position="138"/>
    </location>
</feature>
<evidence type="ECO:0000313" key="6">
    <source>
        <dbReference type="Proteomes" id="UP000190637"/>
    </source>
</evidence>
<dbReference type="Gene3D" id="3.40.630.190">
    <property type="entry name" value="LCP protein"/>
    <property type="match status" value="1"/>
</dbReference>
<evidence type="ECO:0000256" key="3">
    <source>
        <dbReference type="SAM" id="Phobius"/>
    </source>
</evidence>
<dbReference type="NCBIfam" id="TIGR00350">
    <property type="entry name" value="lytR_cpsA_psr"/>
    <property type="match status" value="1"/>
</dbReference>
<evidence type="ECO:0000313" key="5">
    <source>
        <dbReference type="EMBL" id="SJZ40284.1"/>
    </source>
</evidence>
<dbReference type="InterPro" id="IPR050922">
    <property type="entry name" value="LytR/CpsA/Psr_CW_biosynth"/>
</dbReference>